<evidence type="ECO:0000313" key="1">
    <source>
        <dbReference type="EMBL" id="CAL1605079.1"/>
    </source>
</evidence>
<accession>A0AAV2LVI5</accession>
<dbReference type="AlphaFoldDB" id="A0AAV2LVI5"/>
<organism evidence="1 2">
    <name type="scientific">Knipowitschia caucasica</name>
    <name type="common">Caucasian dwarf goby</name>
    <name type="synonym">Pomatoschistus caucasicus</name>
    <dbReference type="NCBI Taxonomy" id="637954"/>
    <lineage>
        <taxon>Eukaryota</taxon>
        <taxon>Metazoa</taxon>
        <taxon>Chordata</taxon>
        <taxon>Craniata</taxon>
        <taxon>Vertebrata</taxon>
        <taxon>Euteleostomi</taxon>
        <taxon>Actinopterygii</taxon>
        <taxon>Neopterygii</taxon>
        <taxon>Teleostei</taxon>
        <taxon>Neoteleostei</taxon>
        <taxon>Acanthomorphata</taxon>
        <taxon>Gobiaria</taxon>
        <taxon>Gobiiformes</taxon>
        <taxon>Gobioidei</taxon>
        <taxon>Gobiidae</taxon>
        <taxon>Gobiinae</taxon>
        <taxon>Knipowitschia</taxon>
    </lineage>
</organism>
<gene>
    <name evidence="1" type="ORF">KC01_LOCUS32500</name>
</gene>
<reference evidence="1 2" key="1">
    <citation type="submission" date="2024-04" db="EMBL/GenBank/DDBJ databases">
        <authorList>
            <person name="Waldvogel A.-M."/>
            <person name="Schoenle A."/>
        </authorList>
    </citation>
    <scope>NUCLEOTIDE SEQUENCE [LARGE SCALE GENOMIC DNA]</scope>
</reference>
<dbReference type="EMBL" id="OZ035827">
    <property type="protein sequence ID" value="CAL1605079.1"/>
    <property type="molecule type" value="Genomic_DNA"/>
</dbReference>
<proteinExistence type="predicted"/>
<dbReference type="Proteomes" id="UP001497482">
    <property type="component" value="Chromosome 5"/>
</dbReference>
<evidence type="ECO:0000313" key="2">
    <source>
        <dbReference type="Proteomes" id="UP001497482"/>
    </source>
</evidence>
<name>A0AAV2LVI5_KNICA</name>
<keyword evidence="2" id="KW-1185">Reference proteome</keyword>
<sequence>MLPSSLTLTTFGPSKQLIALVKALPNLFPSPVAPPKRLGNASEALLHILEPSDNPNTFLQARTLSSPVVVVC</sequence>
<protein>
    <submittedName>
        <fullName evidence="1">Uncharacterized protein</fullName>
    </submittedName>
</protein>